<evidence type="ECO:0000313" key="3">
    <source>
        <dbReference type="Proteomes" id="UP000001213"/>
    </source>
</evidence>
<keyword evidence="3" id="KW-1185">Reference proteome</keyword>
<organism evidence="2 3">
    <name type="scientific">Tsukamurella paurometabola (strain ATCC 8368 / DSM 20162 / CCUG 35730 / CIP 100753 / JCM 10117 / KCTC 9821 / NBRC 16120 / NCIMB 702349 / NCTC 13040)</name>
    <name type="common">Corynebacterium paurometabolum</name>
    <dbReference type="NCBI Taxonomy" id="521096"/>
    <lineage>
        <taxon>Bacteria</taxon>
        <taxon>Bacillati</taxon>
        <taxon>Actinomycetota</taxon>
        <taxon>Actinomycetes</taxon>
        <taxon>Mycobacteriales</taxon>
        <taxon>Tsukamurellaceae</taxon>
        <taxon>Tsukamurella</taxon>
    </lineage>
</organism>
<reference evidence="3" key="1">
    <citation type="submission" date="2010-03" db="EMBL/GenBank/DDBJ databases">
        <title>The complete chromosome of Tsukamurella paurometabola DSM 20162.</title>
        <authorList>
            <consortium name="US DOE Joint Genome Institute (JGI-PGF)"/>
            <person name="Lucas S."/>
            <person name="Copeland A."/>
            <person name="Lapidus A."/>
            <person name="Glavina del Rio T."/>
            <person name="Dalin E."/>
            <person name="Tice H."/>
            <person name="Bruce D."/>
            <person name="Goodwin L."/>
            <person name="Pitluck S."/>
            <person name="Kyrpides N."/>
            <person name="Mavromatis K."/>
            <person name="Ivanova N."/>
            <person name="Mikhailova N."/>
            <person name="Munk A.C."/>
            <person name="Brettin T."/>
            <person name="Detter J.C."/>
            <person name="Tapia R."/>
            <person name="Han C."/>
            <person name="Larimer F."/>
            <person name="Land M."/>
            <person name="Hauser L."/>
            <person name="Markowitz V."/>
            <person name="Cheng J.-F."/>
            <person name="Hugenholtz P."/>
            <person name="Woyke T."/>
            <person name="Wu D."/>
            <person name="Jando M."/>
            <person name="Brambilla E."/>
            <person name="Klenk H.-P."/>
            <person name="Eisen J.A."/>
        </authorList>
    </citation>
    <scope>NUCLEOTIDE SEQUENCE [LARGE SCALE GENOMIC DNA]</scope>
    <source>
        <strain evidence="3">ATCC 8368 / DSM 20162 / CCUG 35730 / CIP 100753 / JCM 10117 / KCTC 9821 / NBRC 16120 / NCIMB 702349 / NCTC 13040</strain>
    </source>
</reference>
<dbReference type="HOGENOM" id="CLU_013985_3_1_11"/>
<protein>
    <submittedName>
        <fullName evidence="2">GCN5-related N-acetyltransferase</fullName>
    </submittedName>
</protein>
<dbReference type="InterPro" id="IPR000182">
    <property type="entry name" value="GNAT_dom"/>
</dbReference>
<dbReference type="Gene3D" id="3.40.630.30">
    <property type="match status" value="1"/>
</dbReference>
<reference evidence="2 3" key="2">
    <citation type="journal article" date="2011" name="Stand. Genomic Sci.">
        <title>Complete genome sequence of Tsukamurella paurometabola type strain (no. 33).</title>
        <authorList>
            <person name="Munk A.C."/>
            <person name="Lapidus A."/>
            <person name="Lucas S."/>
            <person name="Nolan M."/>
            <person name="Tice H."/>
            <person name="Cheng J.F."/>
            <person name="Del Rio T.G."/>
            <person name="Goodwin L."/>
            <person name="Pitluck S."/>
            <person name="Liolios K."/>
            <person name="Huntemann M."/>
            <person name="Ivanova N."/>
            <person name="Mavromatis K."/>
            <person name="Mikhailova N."/>
            <person name="Pati A."/>
            <person name="Chen A."/>
            <person name="Palaniappan K."/>
            <person name="Tapia R."/>
            <person name="Han C."/>
            <person name="Land M."/>
            <person name="Hauser L."/>
            <person name="Chang Y.J."/>
            <person name="Jeffries C.D."/>
            <person name="Brettin T."/>
            <person name="Yasawong M."/>
            <person name="Brambilla E.M."/>
            <person name="Rohde M."/>
            <person name="Sikorski J."/>
            <person name="Goker M."/>
            <person name="Detter J.C."/>
            <person name="Woyke T."/>
            <person name="Bristow J."/>
            <person name="Eisen J.A."/>
            <person name="Markowitz V."/>
            <person name="Hugenholtz P."/>
            <person name="Kyrpides N.C."/>
            <person name="Klenk H.P."/>
        </authorList>
    </citation>
    <scope>NUCLEOTIDE SEQUENCE [LARGE SCALE GENOMIC DNA]</scope>
    <source>
        <strain evidence="3">ATCC 8368 / DSM 20162 / CCUG 35730 / CIP 100753 / JCM 10117 / KCTC 9821 / NBRC 16120 / NCIMB 702349 / NCTC 13040</strain>
    </source>
</reference>
<dbReference type="AlphaFoldDB" id="D5USB4"/>
<dbReference type="PANTHER" id="PTHR43792">
    <property type="entry name" value="GNAT FAMILY, PUTATIVE (AFU_ORTHOLOGUE AFUA_3G00765)-RELATED-RELATED"/>
    <property type="match status" value="1"/>
</dbReference>
<sequence>MDDLNLCRPTEADVADLHVIVSDPRVWTHYPSLRPSSIDQTRSLVNRWMMQWEVDGLGPSIVRNRDSIIGYGGCDRRRGAFWNLGYRLAADVQGRGLATMIAQAAVDAARRHDDSLPVVAYLVEHNRASARVAEKVGLSLVHRAPDAGNPDPTVIRLVFADRPLTAEELSAVVE</sequence>
<proteinExistence type="predicted"/>
<dbReference type="Pfam" id="PF13302">
    <property type="entry name" value="Acetyltransf_3"/>
    <property type="match status" value="1"/>
</dbReference>
<evidence type="ECO:0000313" key="2">
    <source>
        <dbReference type="EMBL" id="ADG77181.1"/>
    </source>
</evidence>
<feature type="domain" description="N-acetyltransferase" evidence="1">
    <location>
        <begin position="4"/>
        <end position="161"/>
    </location>
</feature>
<dbReference type="RefSeq" id="WP_013125223.1">
    <property type="nucleotide sequence ID" value="NC_014158.1"/>
</dbReference>
<dbReference type="InterPro" id="IPR051531">
    <property type="entry name" value="N-acetyltransferase"/>
</dbReference>
<dbReference type="PROSITE" id="PS51186">
    <property type="entry name" value="GNAT"/>
    <property type="match status" value="1"/>
</dbReference>
<name>D5USB4_TSUPD</name>
<dbReference type="eggNOG" id="COG1670">
    <property type="taxonomic scope" value="Bacteria"/>
</dbReference>
<dbReference type="PANTHER" id="PTHR43792:SF1">
    <property type="entry name" value="N-ACETYLTRANSFERASE DOMAIN-CONTAINING PROTEIN"/>
    <property type="match status" value="1"/>
</dbReference>
<dbReference type="InterPro" id="IPR016181">
    <property type="entry name" value="Acyl_CoA_acyltransferase"/>
</dbReference>
<accession>D5USB4</accession>
<keyword evidence="2" id="KW-0808">Transferase</keyword>
<dbReference type="EMBL" id="CP001966">
    <property type="protein sequence ID" value="ADG77181.1"/>
    <property type="molecule type" value="Genomic_DNA"/>
</dbReference>
<dbReference type="KEGG" id="tpr:Tpau_0540"/>
<dbReference type="Proteomes" id="UP000001213">
    <property type="component" value="Chromosome"/>
</dbReference>
<dbReference type="SUPFAM" id="SSF55729">
    <property type="entry name" value="Acyl-CoA N-acyltransferases (Nat)"/>
    <property type="match status" value="1"/>
</dbReference>
<gene>
    <name evidence="2" type="ordered locus">Tpau_0540</name>
</gene>
<dbReference type="STRING" id="521096.Tpau_0540"/>
<dbReference type="GO" id="GO:0016747">
    <property type="term" value="F:acyltransferase activity, transferring groups other than amino-acyl groups"/>
    <property type="evidence" value="ECO:0007669"/>
    <property type="project" value="InterPro"/>
</dbReference>
<evidence type="ECO:0000259" key="1">
    <source>
        <dbReference type="PROSITE" id="PS51186"/>
    </source>
</evidence>